<dbReference type="CDD" id="cd07153">
    <property type="entry name" value="Fur_like"/>
    <property type="match status" value="1"/>
</dbReference>
<protein>
    <recommendedName>
        <fullName evidence="4">Ferric uptake regulation protein</fullName>
    </recommendedName>
</protein>
<feature type="binding site" evidence="12">
    <location>
        <position position="117"/>
    </location>
    <ligand>
        <name>Zn(2+)</name>
        <dbReference type="ChEBI" id="CHEBI:29105"/>
    </ligand>
</feature>
<gene>
    <name evidence="13" type="ordered locus">Cag_1982</name>
</gene>
<evidence type="ECO:0000256" key="1">
    <source>
        <dbReference type="ARBA" id="ARBA00004496"/>
    </source>
</evidence>
<evidence type="ECO:0000256" key="4">
    <source>
        <dbReference type="ARBA" id="ARBA00020910"/>
    </source>
</evidence>
<proteinExistence type="inferred from homology"/>
<organism evidence="13">
    <name type="scientific">Chlorobium chlorochromatii (strain CaD3)</name>
    <dbReference type="NCBI Taxonomy" id="340177"/>
    <lineage>
        <taxon>Bacteria</taxon>
        <taxon>Pseudomonadati</taxon>
        <taxon>Chlorobiota</taxon>
        <taxon>Chlorobiia</taxon>
        <taxon>Chlorobiales</taxon>
        <taxon>Chlorobiaceae</taxon>
        <taxon>Chlorobium/Pelodictyon group</taxon>
        <taxon>Chlorobium</taxon>
    </lineage>
</organism>
<keyword evidence="9" id="KW-0805">Transcription regulation</keyword>
<dbReference type="InterPro" id="IPR002481">
    <property type="entry name" value="FUR"/>
</dbReference>
<dbReference type="EMBL" id="CP000108">
    <property type="protein sequence ID" value="ABB29230.1"/>
    <property type="molecule type" value="Genomic_DNA"/>
</dbReference>
<keyword evidence="10" id="KW-0238">DNA-binding</keyword>
<dbReference type="InterPro" id="IPR043135">
    <property type="entry name" value="Fur_C"/>
</dbReference>
<evidence type="ECO:0000256" key="7">
    <source>
        <dbReference type="ARBA" id="ARBA00022723"/>
    </source>
</evidence>
<evidence type="ECO:0000256" key="8">
    <source>
        <dbReference type="ARBA" id="ARBA00022833"/>
    </source>
</evidence>
<evidence type="ECO:0000256" key="5">
    <source>
        <dbReference type="ARBA" id="ARBA00022490"/>
    </source>
</evidence>
<dbReference type="KEGG" id="cch:Cag_1982"/>
<comment type="subcellular location">
    <subcellularLocation>
        <location evidence="1">Cytoplasm</location>
    </subcellularLocation>
</comment>
<feature type="binding site" evidence="12">
    <location>
        <position position="154"/>
    </location>
    <ligand>
        <name>Zn(2+)</name>
        <dbReference type="ChEBI" id="CHEBI:29105"/>
    </ligand>
</feature>
<name>Q3AP45_CHLCH</name>
<dbReference type="Gene3D" id="1.10.10.10">
    <property type="entry name" value="Winged helix-like DNA-binding domain superfamily/Winged helix DNA-binding domain"/>
    <property type="match status" value="1"/>
</dbReference>
<evidence type="ECO:0000256" key="11">
    <source>
        <dbReference type="ARBA" id="ARBA00023163"/>
    </source>
</evidence>
<reference evidence="13" key="1">
    <citation type="submission" date="2005-08" db="EMBL/GenBank/DDBJ databases">
        <title>Complete sequence of Chlorobium chlorochromatii CaD3.</title>
        <authorList>
            <person name="Copeland A."/>
            <person name="Lucas S."/>
            <person name="Lapidus A."/>
            <person name="Barry K."/>
            <person name="Detter J.C."/>
            <person name="Glavina T."/>
            <person name="Hammon N."/>
            <person name="Israni S."/>
            <person name="Pitluck S."/>
            <person name="Bryant D."/>
            <person name="Schmutz J."/>
            <person name="Larimer F."/>
            <person name="Land M."/>
            <person name="Kyrpides N."/>
            <person name="Ivanova N."/>
            <person name="Richardson P."/>
        </authorList>
    </citation>
    <scope>NUCLEOTIDE SEQUENCE [LARGE SCALE GENOMIC DNA]</scope>
    <source>
        <strain evidence="13">CaD3</strain>
    </source>
</reference>
<dbReference type="GO" id="GO:1900376">
    <property type="term" value="P:regulation of secondary metabolite biosynthetic process"/>
    <property type="evidence" value="ECO:0007669"/>
    <property type="project" value="TreeGrafter"/>
</dbReference>
<evidence type="ECO:0000256" key="2">
    <source>
        <dbReference type="ARBA" id="ARBA00007957"/>
    </source>
</evidence>
<dbReference type="PANTHER" id="PTHR33202">
    <property type="entry name" value="ZINC UPTAKE REGULATION PROTEIN"/>
    <property type="match status" value="1"/>
</dbReference>
<evidence type="ECO:0000256" key="6">
    <source>
        <dbReference type="ARBA" id="ARBA00022491"/>
    </source>
</evidence>
<dbReference type="STRING" id="340177.Cag_1982"/>
<dbReference type="eggNOG" id="COG0735">
    <property type="taxonomic scope" value="Bacteria"/>
</dbReference>
<evidence type="ECO:0000256" key="3">
    <source>
        <dbReference type="ARBA" id="ARBA00011738"/>
    </source>
</evidence>
<dbReference type="Pfam" id="PF01475">
    <property type="entry name" value="FUR"/>
    <property type="match status" value="1"/>
</dbReference>
<keyword evidence="7 12" id="KW-0479">Metal-binding</keyword>
<dbReference type="GO" id="GO:0045892">
    <property type="term" value="P:negative regulation of DNA-templated transcription"/>
    <property type="evidence" value="ECO:0007669"/>
    <property type="project" value="TreeGrafter"/>
</dbReference>
<dbReference type="GO" id="GO:0008270">
    <property type="term" value="F:zinc ion binding"/>
    <property type="evidence" value="ECO:0007669"/>
    <property type="project" value="TreeGrafter"/>
</dbReference>
<comment type="subunit">
    <text evidence="3">Homodimer.</text>
</comment>
<evidence type="ECO:0000256" key="12">
    <source>
        <dbReference type="PIRSR" id="PIRSR602481-1"/>
    </source>
</evidence>
<evidence type="ECO:0000256" key="10">
    <source>
        <dbReference type="ARBA" id="ARBA00023125"/>
    </source>
</evidence>
<dbReference type="PANTHER" id="PTHR33202:SF2">
    <property type="entry name" value="FERRIC UPTAKE REGULATION PROTEIN"/>
    <property type="match status" value="1"/>
</dbReference>
<keyword evidence="11" id="KW-0804">Transcription</keyword>
<dbReference type="SUPFAM" id="SSF46785">
    <property type="entry name" value="Winged helix' DNA-binding domain"/>
    <property type="match status" value="1"/>
</dbReference>
<dbReference type="GO" id="GO:0005829">
    <property type="term" value="C:cytosol"/>
    <property type="evidence" value="ECO:0007669"/>
    <property type="project" value="TreeGrafter"/>
</dbReference>
<keyword evidence="5" id="KW-0963">Cytoplasm</keyword>
<dbReference type="InterPro" id="IPR036388">
    <property type="entry name" value="WH-like_DNA-bd_sf"/>
</dbReference>
<comment type="cofactor">
    <cofactor evidence="12">
        <name>Zn(2+)</name>
        <dbReference type="ChEBI" id="CHEBI:29105"/>
    </cofactor>
    <text evidence="12">Binds 1 zinc ion per subunit.</text>
</comment>
<dbReference type="Gene3D" id="3.30.1490.190">
    <property type="match status" value="1"/>
</dbReference>
<dbReference type="HOGENOM" id="CLU_096072_3_1_10"/>
<comment type="similarity">
    <text evidence="2">Belongs to the Fur family.</text>
</comment>
<dbReference type="GO" id="GO:0000976">
    <property type="term" value="F:transcription cis-regulatory region binding"/>
    <property type="evidence" value="ECO:0007669"/>
    <property type="project" value="TreeGrafter"/>
</dbReference>
<evidence type="ECO:0000313" key="13">
    <source>
        <dbReference type="EMBL" id="ABB29230.1"/>
    </source>
</evidence>
<sequence>MLLTLSLLMQSTGANNNLEQAEKLFRQLMKEQGFRCTNERIAVLHELYNAESHLDADELYVLLKQKHVAISRATVYHTLHLLFKFRLISKIDLGHKHAHYEKAYGVTNHLHMVCSICGRVTEVDDNRIAPQLQEICRHNGLNLEHFSLQLVGTCIKHDSPIPTNN</sequence>
<dbReference type="GO" id="GO:0003700">
    <property type="term" value="F:DNA-binding transcription factor activity"/>
    <property type="evidence" value="ECO:0007669"/>
    <property type="project" value="InterPro"/>
</dbReference>
<keyword evidence="6" id="KW-0678">Repressor</keyword>
<accession>Q3AP45</accession>
<dbReference type="InterPro" id="IPR036390">
    <property type="entry name" value="WH_DNA-bd_sf"/>
</dbReference>
<keyword evidence="8 12" id="KW-0862">Zinc</keyword>
<feature type="binding site" evidence="12">
    <location>
        <position position="114"/>
    </location>
    <ligand>
        <name>Zn(2+)</name>
        <dbReference type="ChEBI" id="CHEBI:29105"/>
    </ligand>
</feature>
<dbReference type="AlphaFoldDB" id="Q3AP45"/>
<evidence type="ECO:0000256" key="9">
    <source>
        <dbReference type="ARBA" id="ARBA00023015"/>
    </source>
</evidence>